<dbReference type="PROSITE" id="PS51677">
    <property type="entry name" value="NODB"/>
    <property type="match status" value="1"/>
</dbReference>
<dbReference type="Gene3D" id="3.20.20.370">
    <property type="entry name" value="Glycoside hydrolase/deacetylase"/>
    <property type="match status" value="1"/>
</dbReference>
<dbReference type="GO" id="GO:0005975">
    <property type="term" value="P:carbohydrate metabolic process"/>
    <property type="evidence" value="ECO:0007669"/>
    <property type="project" value="InterPro"/>
</dbReference>
<dbReference type="RefSeq" id="WP_123931785.1">
    <property type="nucleotide sequence ID" value="NZ_RKRE01000003.1"/>
</dbReference>
<comment type="caution">
    <text evidence="3">The sequence shown here is derived from an EMBL/GenBank/DDBJ whole genome shotgun (WGS) entry which is preliminary data.</text>
</comment>
<dbReference type="InterPro" id="IPR050248">
    <property type="entry name" value="Polysacc_deacetylase_ArnD"/>
</dbReference>
<organism evidence="3 4">
    <name type="scientific">Thermodesulfitimonas autotrophica</name>
    <dbReference type="NCBI Taxonomy" id="1894989"/>
    <lineage>
        <taxon>Bacteria</taxon>
        <taxon>Bacillati</taxon>
        <taxon>Bacillota</taxon>
        <taxon>Clostridia</taxon>
        <taxon>Thermoanaerobacterales</taxon>
        <taxon>Thermoanaerobacteraceae</taxon>
        <taxon>Thermodesulfitimonas</taxon>
    </lineage>
</organism>
<evidence type="ECO:0000313" key="3">
    <source>
        <dbReference type="EMBL" id="RPF42996.1"/>
    </source>
</evidence>
<keyword evidence="1" id="KW-0472">Membrane</keyword>
<dbReference type="GO" id="GO:0016810">
    <property type="term" value="F:hydrolase activity, acting on carbon-nitrogen (but not peptide) bonds"/>
    <property type="evidence" value="ECO:0007669"/>
    <property type="project" value="InterPro"/>
</dbReference>
<dbReference type="SUPFAM" id="SSF88713">
    <property type="entry name" value="Glycoside hydrolase/deacetylase"/>
    <property type="match status" value="1"/>
</dbReference>
<reference evidence="3 4" key="1">
    <citation type="submission" date="2018-11" db="EMBL/GenBank/DDBJ databases">
        <title>Genomic Encyclopedia of Type Strains, Phase IV (KMG-IV): sequencing the most valuable type-strain genomes for metagenomic binning, comparative biology and taxonomic classification.</title>
        <authorList>
            <person name="Goeker M."/>
        </authorList>
    </citation>
    <scope>NUCLEOTIDE SEQUENCE [LARGE SCALE GENOMIC DNA]</scope>
    <source>
        <strain evidence="3 4">DSM 102936</strain>
    </source>
</reference>
<dbReference type="InterPro" id="IPR002509">
    <property type="entry name" value="NODB_dom"/>
</dbReference>
<accession>A0A3N5ADP7</accession>
<keyword evidence="1" id="KW-0812">Transmembrane</keyword>
<keyword evidence="1" id="KW-1133">Transmembrane helix</keyword>
<proteinExistence type="predicted"/>
<sequence length="249" mass="27860">MRVFYVNLRTLRQSLLLLLYLLAIGIFFAYALLHQPYTPTSATGSPIVYRVKTNEKVVALTFDISWGNKTPGPVLDILKKEGVKCTFFLSGPWVTKYPEIAKRIVADGHEIASHGHRHINLSQLPKEEIKNEILQAHESIRAVTGKEPRLIRTPNGDYDAKVLKAAAELGYTVIQWDADSLDWKNPGEETIVNRVLQLARPGSIILLHASDTCQQTDKALPAIIAGLRERKYKMVTVSELFKYGPGVAE</sequence>
<dbReference type="InterPro" id="IPR014132">
    <property type="entry name" value="PdaB-like"/>
</dbReference>
<protein>
    <submittedName>
        <fullName evidence="3">Polysaccharide deacetylase family sporulation protein PdaB</fullName>
    </submittedName>
</protein>
<name>A0A3N5ADP7_9THEO</name>
<evidence type="ECO:0000256" key="1">
    <source>
        <dbReference type="SAM" id="Phobius"/>
    </source>
</evidence>
<dbReference type="InterPro" id="IPR011330">
    <property type="entry name" value="Glyco_hydro/deAcase_b/a-brl"/>
</dbReference>
<dbReference type="GO" id="GO:0016020">
    <property type="term" value="C:membrane"/>
    <property type="evidence" value="ECO:0007669"/>
    <property type="project" value="TreeGrafter"/>
</dbReference>
<dbReference type="NCBIfam" id="TIGR02764">
    <property type="entry name" value="spore_ybaN_pdaB"/>
    <property type="match status" value="1"/>
</dbReference>
<dbReference type="Proteomes" id="UP000282654">
    <property type="component" value="Unassembled WGS sequence"/>
</dbReference>
<feature type="transmembrane region" description="Helical" evidence="1">
    <location>
        <begin position="15"/>
        <end position="33"/>
    </location>
</feature>
<keyword evidence="4" id="KW-1185">Reference proteome</keyword>
<dbReference type="AlphaFoldDB" id="A0A3N5ADP7"/>
<evidence type="ECO:0000259" key="2">
    <source>
        <dbReference type="PROSITE" id="PS51677"/>
    </source>
</evidence>
<dbReference type="PANTHER" id="PTHR10587:SF128">
    <property type="entry name" value="POLYSACCHARIDE DEACETYLASE PDAB-RELATED"/>
    <property type="match status" value="1"/>
</dbReference>
<dbReference type="Pfam" id="PF01522">
    <property type="entry name" value="Polysacc_deac_1"/>
    <property type="match status" value="1"/>
</dbReference>
<feature type="domain" description="NodB homology" evidence="2">
    <location>
        <begin position="56"/>
        <end position="235"/>
    </location>
</feature>
<evidence type="ECO:0000313" key="4">
    <source>
        <dbReference type="Proteomes" id="UP000282654"/>
    </source>
</evidence>
<dbReference type="EMBL" id="RKRE01000003">
    <property type="protein sequence ID" value="RPF42996.1"/>
    <property type="molecule type" value="Genomic_DNA"/>
</dbReference>
<dbReference type="PANTHER" id="PTHR10587">
    <property type="entry name" value="GLYCOSYL TRANSFERASE-RELATED"/>
    <property type="match status" value="1"/>
</dbReference>
<gene>
    <name evidence="3" type="ORF">EDD75_2114</name>
</gene>
<dbReference type="OrthoDB" id="9806342at2"/>